<dbReference type="AlphaFoldDB" id="A0A545TKK3"/>
<gene>
    <name evidence="1" type="ORF">FKG95_19520</name>
</gene>
<name>A0A545TKK3_9PROT</name>
<sequence>MKSTPARKNSKDSKTETMNYAEAFAEMTRLNKQGDKVYVLKKINHSAFKVVPRPQLSLKKASAA</sequence>
<evidence type="ECO:0000313" key="1">
    <source>
        <dbReference type="EMBL" id="TQV77752.1"/>
    </source>
</evidence>
<dbReference type="Proteomes" id="UP000315252">
    <property type="component" value="Unassembled WGS sequence"/>
</dbReference>
<comment type="caution">
    <text evidence="1">The sequence shown here is derived from an EMBL/GenBank/DDBJ whole genome shotgun (WGS) entry which is preliminary data.</text>
</comment>
<reference evidence="1 2" key="1">
    <citation type="submission" date="2019-06" db="EMBL/GenBank/DDBJ databases">
        <title>Whole genome sequence for Rhodospirillaceae sp. R148.</title>
        <authorList>
            <person name="Wang G."/>
        </authorList>
    </citation>
    <scope>NUCLEOTIDE SEQUENCE [LARGE SCALE GENOMIC DNA]</scope>
    <source>
        <strain evidence="1 2">R148</strain>
    </source>
</reference>
<evidence type="ECO:0000313" key="2">
    <source>
        <dbReference type="Proteomes" id="UP000315252"/>
    </source>
</evidence>
<keyword evidence="2" id="KW-1185">Reference proteome</keyword>
<dbReference type="EMBL" id="VHSH01000007">
    <property type="protein sequence ID" value="TQV77752.1"/>
    <property type="molecule type" value="Genomic_DNA"/>
</dbReference>
<proteinExistence type="predicted"/>
<accession>A0A545TKK3</accession>
<dbReference type="RefSeq" id="WP_142898095.1">
    <property type="nucleotide sequence ID" value="NZ_ML660058.1"/>
</dbReference>
<protein>
    <submittedName>
        <fullName evidence="1">Uncharacterized protein</fullName>
    </submittedName>
</protein>
<organism evidence="1 2">
    <name type="scientific">Denitrobaculum tricleocarpae</name>
    <dbReference type="NCBI Taxonomy" id="2591009"/>
    <lineage>
        <taxon>Bacteria</taxon>
        <taxon>Pseudomonadati</taxon>
        <taxon>Pseudomonadota</taxon>
        <taxon>Alphaproteobacteria</taxon>
        <taxon>Rhodospirillales</taxon>
        <taxon>Rhodospirillaceae</taxon>
        <taxon>Denitrobaculum</taxon>
    </lineage>
</organism>